<dbReference type="eggNOG" id="COG2361">
    <property type="taxonomic scope" value="Bacteria"/>
</dbReference>
<gene>
    <name evidence="4" type="ordered locus">DEFDS_2017</name>
</gene>
<dbReference type="GO" id="GO:0004540">
    <property type="term" value="F:RNA nuclease activity"/>
    <property type="evidence" value="ECO:0007669"/>
    <property type="project" value="InterPro"/>
</dbReference>
<name>D3P9S8_DEFDS</name>
<sequence length="87" mass="10674">MSKRIKELFLFDILIAVLKIEEHAKRYKNAYELKLAYHDWDFIIRQFEIIGESTNKLIKYSYFSDDKREIVDFRNVLIHEYFGIDHE</sequence>
<dbReference type="EMBL" id="AP011529">
    <property type="protein sequence ID" value="BAI81468.1"/>
    <property type="molecule type" value="Genomic_DNA"/>
</dbReference>
<proteinExistence type="predicted"/>
<dbReference type="RefSeq" id="WP_013008713.1">
    <property type="nucleotide sequence ID" value="NC_013939.1"/>
</dbReference>
<keyword evidence="3" id="KW-0378">Hydrolase</keyword>
<evidence type="ECO:0000256" key="3">
    <source>
        <dbReference type="ARBA" id="ARBA00022801"/>
    </source>
</evidence>
<dbReference type="HOGENOM" id="CLU_2478156_0_0_0"/>
<evidence type="ECO:0000256" key="1">
    <source>
        <dbReference type="ARBA" id="ARBA00022649"/>
    </source>
</evidence>
<accession>D3P9S8</accession>
<reference evidence="4 5" key="1">
    <citation type="journal article" date="2010" name="DNA Res.">
        <title>Bacterial lifestyle in a deep-sea hydrothermal vent chimney revealed by the genome sequence of the thermophilic bacterium Deferribacter desulfuricans SSM1.</title>
        <authorList>
            <person name="Takaki Y."/>
            <person name="Shimamura S."/>
            <person name="Nakagawa S."/>
            <person name="Fukuhara Y."/>
            <person name="Horikawa H."/>
            <person name="Ankai A."/>
            <person name="Harada T."/>
            <person name="Hosoyama A."/>
            <person name="Oguchi A."/>
            <person name="Fukui S."/>
            <person name="Fujita N."/>
            <person name="Takami H."/>
            <person name="Takai K."/>
        </authorList>
    </citation>
    <scope>NUCLEOTIDE SEQUENCE [LARGE SCALE GENOMIC DNA]</scope>
    <source>
        <strain evidence="5">DSM 14783 / JCM 11476 / NBRC 101012 / SSM1</strain>
    </source>
</reference>
<dbReference type="GO" id="GO:0110001">
    <property type="term" value="C:toxin-antitoxin complex"/>
    <property type="evidence" value="ECO:0007669"/>
    <property type="project" value="InterPro"/>
</dbReference>
<evidence type="ECO:0000256" key="2">
    <source>
        <dbReference type="ARBA" id="ARBA00022722"/>
    </source>
</evidence>
<keyword evidence="1" id="KW-1277">Toxin-antitoxin system</keyword>
<dbReference type="KEGG" id="ddf:DEFDS_2017"/>
<evidence type="ECO:0000313" key="4">
    <source>
        <dbReference type="EMBL" id="BAI81468.1"/>
    </source>
</evidence>
<dbReference type="Pfam" id="PF01934">
    <property type="entry name" value="HepT-like"/>
    <property type="match status" value="1"/>
</dbReference>
<keyword evidence="5" id="KW-1185">Reference proteome</keyword>
<dbReference type="GO" id="GO:0016787">
    <property type="term" value="F:hydrolase activity"/>
    <property type="evidence" value="ECO:0007669"/>
    <property type="project" value="UniProtKB-KW"/>
</dbReference>
<keyword evidence="2" id="KW-0540">Nuclease</keyword>
<dbReference type="AlphaFoldDB" id="D3P9S8"/>
<evidence type="ECO:0008006" key="6">
    <source>
        <dbReference type="Google" id="ProtNLM"/>
    </source>
</evidence>
<organism evidence="4 5">
    <name type="scientific">Deferribacter desulfuricans (strain DSM 14783 / JCM 11476 / NBRC 101012 / SSM1)</name>
    <dbReference type="NCBI Taxonomy" id="639282"/>
    <lineage>
        <taxon>Bacteria</taxon>
        <taxon>Pseudomonadati</taxon>
        <taxon>Deferribacterota</taxon>
        <taxon>Deferribacteres</taxon>
        <taxon>Deferribacterales</taxon>
        <taxon>Deferribacteraceae</taxon>
        <taxon>Deferribacter</taxon>
    </lineage>
</organism>
<dbReference type="InterPro" id="IPR008201">
    <property type="entry name" value="HepT-like"/>
</dbReference>
<dbReference type="Proteomes" id="UP000001520">
    <property type="component" value="Chromosome"/>
</dbReference>
<protein>
    <recommendedName>
        <fullName evidence="6">DUF86 domain-containing protein</fullName>
    </recommendedName>
</protein>
<evidence type="ECO:0000313" key="5">
    <source>
        <dbReference type="Proteomes" id="UP000001520"/>
    </source>
</evidence>